<dbReference type="OrthoDB" id="2265055at2759"/>
<evidence type="ECO:0008006" key="3">
    <source>
        <dbReference type="Google" id="ProtNLM"/>
    </source>
</evidence>
<dbReference type="Proteomes" id="UP000716291">
    <property type="component" value="Unassembled WGS sequence"/>
</dbReference>
<accession>A0A9P6XI96</accession>
<comment type="caution">
    <text evidence="1">The sequence shown here is derived from an EMBL/GenBank/DDBJ whole genome shotgun (WGS) entry which is preliminary data.</text>
</comment>
<dbReference type="AlphaFoldDB" id="A0A9P6XI96"/>
<proteinExistence type="predicted"/>
<protein>
    <recommendedName>
        <fullName evidence="3">F-box domain-containing protein</fullName>
    </recommendedName>
</protein>
<sequence length="293" mass="33974">MSNSSRLLSLPNELLLYILTQFLDLIDLWVLVQTSSDLRLFASTVIGTLWKIEIEHDCMKLQCRAALISLEALSNQLSIQDVQHLFCVSQKEKDRHRHDLQINNDKLWTREQALHNNIIKGISSYKHQFVLIEDIDIRNRIRIAVDVIFHHTVFVSANSRNTNKMVTSAFMVRLLSSLDQSFPSYCREVTFTLADNIKAFLEYTGYKLMANNNNKKTSQLIHNTISACFDLMGAAVVNKLLTENHVECAVQRISELLIHKSTFKRHLLKRLLDNWLKRDTSELSTFIQLEMDR</sequence>
<organism evidence="1 2">
    <name type="scientific">Rhizopus oryzae</name>
    <name type="common">Mucormycosis agent</name>
    <name type="synonym">Rhizopus arrhizus var. delemar</name>
    <dbReference type="NCBI Taxonomy" id="64495"/>
    <lineage>
        <taxon>Eukaryota</taxon>
        <taxon>Fungi</taxon>
        <taxon>Fungi incertae sedis</taxon>
        <taxon>Mucoromycota</taxon>
        <taxon>Mucoromycotina</taxon>
        <taxon>Mucoromycetes</taxon>
        <taxon>Mucorales</taxon>
        <taxon>Mucorineae</taxon>
        <taxon>Rhizopodaceae</taxon>
        <taxon>Rhizopus</taxon>
    </lineage>
</organism>
<evidence type="ECO:0000313" key="2">
    <source>
        <dbReference type="Proteomes" id="UP000716291"/>
    </source>
</evidence>
<evidence type="ECO:0000313" key="1">
    <source>
        <dbReference type="EMBL" id="KAG1314499.1"/>
    </source>
</evidence>
<reference evidence="1" key="1">
    <citation type="journal article" date="2020" name="Microb. Genom.">
        <title>Genetic diversity of clinical and environmental Mucorales isolates obtained from an investigation of mucormycosis cases among solid organ transplant recipients.</title>
        <authorList>
            <person name="Nguyen M.H."/>
            <person name="Kaul D."/>
            <person name="Muto C."/>
            <person name="Cheng S.J."/>
            <person name="Richter R.A."/>
            <person name="Bruno V.M."/>
            <person name="Liu G."/>
            <person name="Beyhan S."/>
            <person name="Sundermann A.J."/>
            <person name="Mounaud S."/>
            <person name="Pasculle A.W."/>
            <person name="Nierman W.C."/>
            <person name="Driscoll E."/>
            <person name="Cumbie R."/>
            <person name="Clancy C.J."/>
            <person name="Dupont C.L."/>
        </authorList>
    </citation>
    <scope>NUCLEOTIDE SEQUENCE</scope>
    <source>
        <strain evidence="1">GL11</strain>
    </source>
</reference>
<dbReference type="EMBL" id="JAANQT010000106">
    <property type="protein sequence ID" value="KAG1314499.1"/>
    <property type="molecule type" value="Genomic_DNA"/>
</dbReference>
<keyword evidence="2" id="KW-1185">Reference proteome</keyword>
<gene>
    <name evidence="1" type="ORF">G6F64_001409</name>
</gene>
<name>A0A9P6XI96_RHIOR</name>